<dbReference type="InParanoid" id="A0A2K1QXS9"/>
<protein>
    <submittedName>
        <fullName evidence="2">Uncharacterized protein</fullName>
    </submittedName>
</protein>
<dbReference type="AlphaFoldDB" id="A0A2K1QXS9"/>
<feature type="region of interest" description="Disordered" evidence="1">
    <location>
        <begin position="100"/>
        <end position="204"/>
    </location>
</feature>
<proteinExistence type="predicted"/>
<keyword evidence="3" id="KW-1185">Reference proteome</keyword>
<evidence type="ECO:0000313" key="2">
    <source>
        <dbReference type="EMBL" id="PNS19819.1"/>
    </source>
</evidence>
<name>A0A2K1QXS9_9PEZI</name>
<feature type="compositionally biased region" description="Low complexity" evidence="1">
    <location>
        <begin position="60"/>
        <end position="74"/>
    </location>
</feature>
<accession>A0A2K1QXS9</accession>
<gene>
    <name evidence="2" type="ORF">CAC42_7786</name>
</gene>
<sequence>MPMIRNPFRKQDEIAPPLNEKPDARMINTKQPTEYKLSEIGDNGNFLPPSPTERTKTFWSSRSNGSTTSSNPRSILSPDEPFNISRESFDSYRRSFDISARSPVMQQEGFPRASLDSRLPVQPRHSSSFTRPEPTREEDFEDVGLNDEIKPKKRGFFQRFGDLNDQGNDSGHHFHIGGRKRGQSGTGQELGEVKGRPASSSRAH</sequence>
<dbReference type="Proteomes" id="UP000243797">
    <property type="component" value="Unassembled WGS sequence"/>
</dbReference>
<feature type="compositionally biased region" description="Acidic residues" evidence="1">
    <location>
        <begin position="136"/>
        <end position="145"/>
    </location>
</feature>
<reference evidence="2 3" key="1">
    <citation type="submission" date="2017-06" db="EMBL/GenBank/DDBJ databases">
        <title>Draft genome sequence of a variant of Elsinoe murrayae.</title>
        <authorList>
            <person name="Cheng Q."/>
        </authorList>
    </citation>
    <scope>NUCLEOTIDE SEQUENCE [LARGE SCALE GENOMIC DNA]</scope>
    <source>
        <strain evidence="2 3">CQ-2017a</strain>
    </source>
</reference>
<feature type="region of interest" description="Disordered" evidence="1">
    <location>
        <begin position="1"/>
        <end position="84"/>
    </location>
</feature>
<evidence type="ECO:0000256" key="1">
    <source>
        <dbReference type="SAM" id="MobiDB-lite"/>
    </source>
</evidence>
<evidence type="ECO:0000313" key="3">
    <source>
        <dbReference type="Proteomes" id="UP000243797"/>
    </source>
</evidence>
<dbReference type="EMBL" id="NKHZ01000029">
    <property type="protein sequence ID" value="PNS19819.1"/>
    <property type="molecule type" value="Genomic_DNA"/>
</dbReference>
<dbReference type="OrthoDB" id="5397330at2759"/>
<organism evidence="2 3">
    <name type="scientific">Sphaceloma murrayae</name>
    <dbReference type="NCBI Taxonomy" id="2082308"/>
    <lineage>
        <taxon>Eukaryota</taxon>
        <taxon>Fungi</taxon>
        <taxon>Dikarya</taxon>
        <taxon>Ascomycota</taxon>
        <taxon>Pezizomycotina</taxon>
        <taxon>Dothideomycetes</taxon>
        <taxon>Dothideomycetidae</taxon>
        <taxon>Myriangiales</taxon>
        <taxon>Elsinoaceae</taxon>
        <taxon>Sphaceloma</taxon>
    </lineage>
</organism>
<dbReference type="STRING" id="2082308.A0A2K1QXS9"/>
<comment type="caution">
    <text evidence="2">The sequence shown here is derived from an EMBL/GenBank/DDBJ whole genome shotgun (WGS) entry which is preliminary data.</text>
</comment>
<feature type="compositionally biased region" description="Basic residues" evidence="1">
    <location>
        <begin position="173"/>
        <end position="182"/>
    </location>
</feature>